<dbReference type="RefSeq" id="WP_182847219.1">
    <property type="nucleotide sequence ID" value="NZ_BAAALP010000076.1"/>
</dbReference>
<dbReference type="EMBL" id="JACJIA010000011">
    <property type="protein sequence ID" value="MBA8955198.1"/>
    <property type="molecule type" value="Genomic_DNA"/>
</dbReference>
<dbReference type="AlphaFoldDB" id="A0A7W3QQE7"/>
<dbReference type="Proteomes" id="UP000572680">
    <property type="component" value="Unassembled WGS sequence"/>
</dbReference>
<dbReference type="EC" id="1.17.1.4" evidence="5"/>
<evidence type="ECO:0000313" key="6">
    <source>
        <dbReference type="Proteomes" id="UP000572680"/>
    </source>
</evidence>
<dbReference type="InterPro" id="IPR002346">
    <property type="entry name" value="Mopterin_DH_FAD-bd"/>
</dbReference>
<protein>
    <submittedName>
        <fullName evidence="5">Xanthine dehydrogenase YagS FAD-binding subunit</fullName>
        <ecNumber evidence="5">1.17.1.4</ecNumber>
    </submittedName>
</protein>
<proteinExistence type="predicted"/>
<dbReference type="SMART" id="SM01092">
    <property type="entry name" value="CO_deh_flav_C"/>
    <property type="match status" value="1"/>
</dbReference>
<dbReference type="Gene3D" id="3.30.390.50">
    <property type="entry name" value="CO dehydrogenase flavoprotein, C-terminal domain"/>
    <property type="match status" value="1"/>
</dbReference>
<dbReference type="Pfam" id="PF03450">
    <property type="entry name" value="CO_deh_flav_C"/>
    <property type="match status" value="1"/>
</dbReference>
<evidence type="ECO:0000313" key="5">
    <source>
        <dbReference type="EMBL" id="MBA8955198.1"/>
    </source>
</evidence>
<keyword evidence="1" id="KW-0285">Flavoprotein</keyword>
<evidence type="ECO:0000259" key="4">
    <source>
        <dbReference type="PROSITE" id="PS51387"/>
    </source>
</evidence>
<accession>A0A7W3QQE7</accession>
<keyword evidence="3 5" id="KW-0560">Oxidoreductase</keyword>
<keyword evidence="2" id="KW-0274">FAD</keyword>
<dbReference type="PROSITE" id="PS51387">
    <property type="entry name" value="FAD_PCMH"/>
    <property type="match status" value="1"/>
</dbReference>
<dbReference type="SUPFAM" id="SSF56176">
    <property type="entry name" value="FAD-binding/transporter-associated domain-like"/>
    <property type="match status" value="1"/>
</dbReference>
<dbReference type="GO" id="GO:0004854">
    <property type="term" value="F:xanthine dehydrogenase activity"/>
    <property type="evidence" value="ECO:0007669"/>
    <property type="project" value="UniProtKB-EC"/>
</dbReference>
<dbReference type="InterPro" id="IPR016167">
    <property type="entry name" value="FAD-bd_PCMH_sub1"/>
</dbReference>
<gene>
    <name evidence="5" type="ORF">HNR61_006872</name>
</gene>
<dbReference type="InterPro" id="IPR036683">
    <property type="entry name" value="CO_DH_flav_C_dom_sf"/>
</dbReference>
<dbReference type="SUPFAM" id="SSF55447">
    <property type="entry name" value="CO dehydrogenase flavoprotein C-terminal domain-like"/>
    <property type="match status" value="1"/>
</dbReference>
<dbReference type="Gene3D" id="3.30.465.10">
    <property type="match status" value="2"/>
</dbReference>
<dbReference type="PANTHER" id="PTHR42659:SF2">
    <property type="entry name" value="XANTHINE DEHYDROGENASE SUBUNIT C-RELATED"/>
    <property type="match status" value="1"/>
</dbReference>
<organism evidence="5 6">
    <name type="scientific">Actinomadura namibiensis</name>
    <dbReference type="NCBI Taxonomy" id="182080"/>
    <lineage>
        <taxon>Bacteria</taxon>
        <taxon>Bacillati</taxon>
        <taxon>Actinomycetota</taxon>
        <taxon>Actinomycetes</taxon>
        <taxon>Streptosporangiales</taxon>
        <taxon>Thermomonosporaceae</taxon>
        <taxon>Actinomadura</taxon>
    </lineage>
</organism>
<dbReference type="InterPro" id="IPR051312">
    <property type="entry name" value="Diverse_Substr_Oxidored"/>
</dbReference>
<reference evidence="5 6" key="1">
    <citation type="submission" date="2020-08" db="EMBL/GenBank/DDBJ databases">
        <title>Genomic Encyclopedia of Type Strains, Phase IV (KMG-IV): sequencing the most valuable type-strain genomes for metagenomic binning, comparative biology and taxonomic classification.</title>
        <authorList>
            <person name="Goeker M."/>
        </authorList>
    </citation>
    <scope>NUCLEOTIDE SEQUENCE [LARGE SCALE GENOMIC DNA]</scope>
    <source>
        <strain evidence="5 6">DSM 44197</strain>
    </source>
</reference>
<dbReference type="Gene3D" id="3.30.43.10">
    <property type="entry name" value="Uridine Diphospho-n-acetylenolpyruvylglucosamine Reductase, domain 2"/>
    <property type="match status" value="1"/>
</dbReference>
<dbReference type="InterPro" id="IPR005107">
    <property type="entry name" value="CO_DH_flav_C"/>
</dbReference>
<dbReference type="PANTHER" id="PTHR42659">
    <property type="entry name" value="XANTHINE DEHYDROGENASE SUBUNIT C-RELATED"/>
    <property type="match status" value="1"/>
</dbReference>
<dbReference type="GO" id="GO:0071949">
    <property type="term" value="F:FAD binding"/>
    <property type="evidence" value="ECO:0007669"/>
    <property type="project" value="InterPro"/>
</dbReference>
<sequence length="322" mass="34305">MSFHYTRARHVSEALRILAGDEGARLVAGGTDLSTLVRDGIVAPTHLVDVNGLGLDGIEWPRGGGVRIGALCRNAVDDPRLRRAYPVLVEALRSGASPQIRNRASFGGNLLQQTRCAYFRLPEFACNRRAPGAGCSAARGDGHLQAVFGASPHCVAVHPSDLAVALQALDAVVVTEGPRERRRIPVDRFFRLPGATPHITTELRRDEVVTAVELPDAPFARRSRYVKFRERASYAFALVSAAVAVEERGGTVRSARIALGGVAAKPWRSTAAEQALVGRRLDEAAIAAAGDAATAGARPGRGGGHKVELVRRVVRQALTELG</sequence>
<evidence type="ECO:0000256" key="1">
    <source>
        <dbReference type="ARBA" id="ARBA00022630"/>
    </source>
</evidence>
<evidence type="ECO:0000256" key="3">
    <source>
        <dbReference type="ARBA" id="ARBA00023002"/>
    </source>
</evidence>
<feature type="domain" description="FAD-binding PCMH-type" evidence="4">
    <location>
        <begin position="1"/>
        <end position="219"/>
    </location>
</feature>
<dbReference type="InterPro" id="IPR016166">
    <property type="entry name" value="FAD-bd_PCMH"/>
</dbReference>
<dbReference type="InterPro" id="IPR016169">
    <property type="entry name" value="FAD-bd_PCMH_sub2"/>
</dbReference>
<keyword evidence="6" id="KW-1185">Reference proteome</keyword>
<dbReference type="Pfam" id="PF00941">
    <property type="entry name" value="FAD_binding_5"/>
    <property type="match status" value="1"/>
</dbReference>
<name>A0A7W3QQE7_ACTNM</name>
<comment type="caution">
    <text evidence="5">The sequence shown here is derived from an EMBL/GenBank/DDBJ whole genome shotgun (WGS) entry which is preliminary data.</text>
</comment>
<evidence type="ECO:0000256" key="2">
    <source>
        <dbReference type="ARBA" id="ARBA00022827"/>
    </source>
</evidence>
<dbReference type="InterPro" id="IPR036318">
    <property type="entry name" value="FAD-bd_PCMH-like_sf"/>
</dbReference>